<evidence type="ECO:0000313" key="7">
    <source>
        <dbReference type="EMBL" id="PSH61363.1"/>
    </source>
</evidence>
<dbReference type="CDD" id="cd09871">
    <property type="entry name" value="PIN_MtVapC28-VapC30-like"/>
    <property type="match status" value="1"/>
</dbReference>
<evidence type="ECO:0000313" key="8">
    <source>
        <dbReference type="Proteomes" id="UP000241764"/>
    </source>
</evidence>
<proteinExistence type="inferred from homology"/>
<keyword evidence="4 5" id="KW-0378">Hydrolase</keyword>
<keyword evidence="3 5" id="KW-0479">Metal-binding</keyword>
<accession>A0A2P7B4H5</accession>
<comment type="similarity">
    <text evidence="5">Belongs to the PINc/VapC protein family.</text>
</comment>
<keyword evidence="1 5" id="KW-1277">Toxin-antitoxin system</keyword>
<dbReference type="Pfam" id="PF01850">
    <property type="entry name" value="PIN"/>
    <property type="match status" value="1"/>
</dbReference>
<dbReference type="InterPro" id="IPR022907">
    <property type="entry name" value="VapC_family"/>
</dbReference>
<sequence length="145" mass="15944">MFLDASAIVAIVGGEPEARHLANKIEMAVTPICYSSLSVYEAIMSFARKKRGETLGGQLPIPAHLIDQSQELIERFLIEVDAQEVPIDMAMHRVAIKASRDYGRAVAHPARLNFGDCFAYACAKVHNIPLLYKGDDFPLTDIESA</sequence>
<dbReference type="AlphaFoldDB" id="A0A2P7B4H5"/>
<feature type="domain" description="PIN" evidence="6">
    <location>
        <begin position="1"/>
        <end position="140"/>
    </location>
</feature>
<dbReference type="RefSeq" id="WP_106666482.1">
    <property type="nucleotide sequence ID" value="NZ_PGGM01000013.1"/>
</dbReference>
<dbReference type="OrthoDB" id="32625at2"/>
<dbReference type="HAMAP" id="MF_00265">
    <property type="entry name" value="VapC_Nob1"/>
    <property type="match status" value="1"/>
</dbReference>
<dbReference type="InterPro" id="IPR002716">
    <property type="entry name" value="PIN_dom"/>
</dbReference>
<comment type="caution">
    <text evidence="7">The sequence shown here is derived from an EMBL/GenBank/DDBJ whole genome shotgun (WGS) entry which is preliminary data.</text>
</comment>
<evidence type="ECO:0000256" key="2">
    <source>
        <dbReference type="ARBA" id="ARBA00022722"/>
    </source>
</evidence>
<organism evidence="7 8">
    <name type="scientific">Phyllobacterium sophorae</name>
    <dbReference type="NCBI Taxonomy" id="1520277"/>
    <lineage>
        <taxon>Bacteria</taxon>
        <taxon>Pseudomonadati</taxon>
        <taxon>Pseudomonadota</taxon>
        <taxon>Alphaproteobacteria</taxon>
        <taxon>Hyphomicrobiales</taxon>
        <taxon>Phyllobacteriaceae</taxon>
        <taxon>Phyllobacterium</taxon>
    </lineage>
</organism>
<keyword evidence="8" id="KW-1185">Reference proteome</keyword>
<evidence type="ECO:0000256" key="4">
    <source>
        <dbReference type="ARBA" id="ARBA00022801"/>
    </source>
</evidence>
<dbReference type="GO" id="GO:0090729">
    <property type="term" value="F:toxin activity"/>
    <property type="evidence" value="ECO:0007669"/>
    <property type="project" value="UniProtKB-KW"/>
</dbReference>
<reference evidence="8" key="1">
    <citation type="submission" date="2017-11" db="EMBL/GenBank/DDBJ databases">
        <authorList>
            <person name="Kuznetsova I."/>
            <person name="Sazanova A."/>
            <person name="Chirak E."/>
            <person name="Safronova V."/>
            <person name="Willems A."/>
        </authorList>
    </citation>
    <scope>NUCLEOTIDE SEQUENCE [LARGE SCALE GENOMIC DNA]</scope>
    <source>
        <strain evidence="8">CCBAU 03422</strain>
    </source>
</reference>
<dbReference type="Gene3D" id="3.40.50.1010">
    <property type="entry name" value="5'-nuclease"/>
    <property type="match status" value="1"/>
</dbReference>
<dbReference type="Proteomes" id="UP000241764">
    <property type="component" value="Unassembled WGS sequence"/>
</dbReference>
<feature type="binding site" evidence="5">
    <location>
        <position position="4"/>
    </location>
    <ligand>
        <name>Mg(2+)</name>
        <dbReference type="ChEBI" id="CHEBI:18420"/>
    </ligand>
</feature>
<keyword evidence="5" id="KW-0460">Magnesium</keyword>
<dbReference type="EC" id="3.1.-.-" evidence="5"/>
<comment type="function">
    <text evidence="5">Toxic component of a toxin-antitoxin (TA) system. An RNase.</text>
</comment>
<dbReference type="EMBL" id="PGGM01000013">
    <property type="protein sequence ID" value="PSH61363.1"/>
    <property type="molecule type" value="Genomic_DNA"/>
</dbReference>
<feature type="binding site" evidence="5">
    <location>
        <position position="116"/>
    </location>
    <ligand>
        <name>Mg(2+)</name>
        <dbReference type="ChEBI" id="CHEBI:18420"/>
    </ligand>
</feature>
<gene>
    <name evidence="5" type="primary">vapC</name>
    <name evidence="7" type="ORF">CU103_23665</name>
</gene>
<dbReference type="GO" id="GO:0004540">
    <property type="term" value="F:RNA nuclease activity"/>
    <property type="evidence" value="ECO:0007669"/>
    <property type="project" value="InterPro"/>
</dbReference>
<keyword evidence="2 5" id="KW-0540">Nuclease</keyword>
<protein>
    <recommendedName>
        <fullName evidence="5">Ribonuclease VapC</fullName>
        <shortName evidence="5">RNase VapC</shortName>
        <ecNumber evidence="5">3.1.-.-</ecNumber>
    </recommendedName>
    <alternativeName>
        <fullName evidence="5">Toxin VapC</fullName>
    </alternativeName>
</protein>
<evidence type="ECO:0000259" key="6">
    <source>
        <dbReference type="Pfam" id="PF01850"/>
    </source>
</evidence>
<dbReference type="GO" id="GO:0016787">
    <property type="term" value="F:hydrolase activity"/>
    <property type="evidence" value="ECO:0007669"/>
    <property type="project" value="UniProtKB-KW"/>
</dbReference>
<evidence type="ECO:0000256" key="5">
    <source>
        <dbReference type="HAMAP-Rule" id="MF_00265"/>
    </source>
</evidence>
<keyword evidence="5" id="KW-0800">Toxin</keyword>
<dbReference type="InterPro" id="IPR029060">
    <property type="entry name" value="PIN-like_dom_sf"/>
</dbReference>
<evidence type="ECO:0000256" key="1">
    <source>
        <dbReference type="ARBA" id="ARBA00022649"/>
    </source>
</evidence>
<name>A0A2P7B4H5_9HYPH</name>
<evidence type="ECO:0000256" key="3">
    <source>
        <dbReference type="ARBA" id="ARBA00022723"/>
    </source>
</evidence>
<comment type="cofactor">
    <cofactor evidence="5">
        <name>Mg(2+)</name>
        <dbReference type="ChEBI" id="CHEBI:18420"/>
    </cofactor>
</comment>
<dbReference type="GO" id="GO:0000287">
    <property type="term" value="F:magnesium ion binding"/>
    <property type="evidence" value="ECO:0007669"/>
    <property type="project" value="UniProtKB-UniRule"/>
</dbReference>
<dbReference type="SUPFAM" id="SSF88723">
    <property type="entry name" value="PIN domain-like"/>
    <property type="match status" value="1"/>
</dbReference>